<dbReference type="OrthoDB" id="7056813at2"/>
<protein>
    <submittedName>
        <fullName evidence="6">TetR/AcrR family transcriptional regulator</fullName>
    </submittedName>
</protein>
<organism evidence="6 7">
    <name type="scientific">Sphingorhabdus pulchriflava</name>
    <dbReference type="NCBI Taxonomy" id="2292257"/>
    <lineage>
        <taxon>Bacteria</taxon>
        <taxon>Pseudomonadati</taxon>
        <taxon>Pseudomonadota</taxon>
        <taxon>Alphaproteobacteria</taxon>
        <taxon>Sphingomonadales</taxon>
        <taxon>Sphingomonadaceae</taxon>
        <taxon>Sphingorhabdus</taxon>
    </lineage>
</organism>
<keyword evidence="1" id="KW-0805">Transcription regulation</keyword>
<dbReference type="GO" id="GO:0003700">
    <property type="term" value="F:DNA-binding transcription factor activity"/>
    <property type="evidence" value="ECO:0007669"/>
    <property type="project" value="TreeGrafter"/>
</dbReference>
<sequence length="208" mass="23244">MADAETRDSYHHGNLAEALIAAAIDWIDEHGHERLSMRELAKKVGVSPGAPFRHFKNKTALMTAIAEQAMARFLKSVFDAVAQADPDDPIAGLQAIGKGYVDWALDNPIHFRIISTRTIIDFATSSKLQADNDAVRDLMIRFFEAGLASGRIAPDQSLETMLLASRGLAYGLARMWSDGHFPEWYVKGEPREEMQAAIRMFIRSLERR</sequence>
<evidence type="ECO:0000256" key="3">
    <source>
        <dbReference type="ARBA" id="ARBA00023163"/>
    </source>
</evidence>
<gene>
    <name evidence="6" type="ORF">DXH95_03370</name>
</gene>
<keyword evidence="7" id="KW-1185">Reference proteome</keyword>
<dbReference type="SUPFAM" id="SSF48498">
    <property type="entry name" value="Tetracyclin repressor-like, C-terminal domain"/>
    <property type="match status" value="1"/>
</dbReference>
<dbReference type="InterPro" id="IPR050109">
    <property type="entry name" value="HTH-type_TetR-like_transc_reg"/>
</dbReference>
<dbReference type="PANTHER" id="PTHR30055">
    <property type="entry name" value="HTH-TYPE TRANSCRIPTIONAL REGULATOR RUTR"/>
    <property type="match status" value="1"/>
</dbReference>
<evidence type="ECO:0000313" key="7">
    <source>
        <dbReference type="Proteomes" id="UP000263833"/>
    </source>
</evidence>
<dbReference type="SUPFAM" id="SSF46689">
    <property type="entry name" value="Homeodomain-like"/>
    <property type="match status" value="1"/>
</dbReference>
<keyword evidence="2 4" id="KW-0238">DNA-binding</keyword>
<dbReference type="GO" id="GO:0000976">
    <property type="term" value="F:transcription cis-regulatory region binding"/>
    <property type="evidence" value="ECO:0007669"/>
    <property type="project" value="TreeGrafter"/>
</dbReference>
<proteinExistence type="predicted"/>
<dbReference type="Pfam" id="PF13305">
    <property type="entry name" value="TetR_C_33"/>
    <property type="match status" value="1"/>
</dbReference>
<name>A0A371BG49_9SPHN</name>
<dbReference type="RefSeq" id="WP_115548030.1">
    <property type="nucleotide sequence ID" value="NZ_QRGP01000001.1"/>
</dbReference>
<evidence type="ECO:0000259" key="5">
    <source>
        <dbReference type="PROSITE" id="PS50977"/>
    </source>
</evidence>
<dbReference type="PRINTS" id="PR00455">
    <property type="entry name" value="HTHTETR"/>
</dbReference>
<dbReference type="EMBL" id="QRGP01000001">
    <property type="protein sequence ID" value="RDV06477.1"/>
    <property type="molecule type" value="Genomic_DNA"/>
</dbReference>
<feature type="domain" description="HTH tetR-type" evidence="5">
    <location>
        <begin position="13"/>
        <end position="73"/>
    </location>
</feature>
<feature type="DNA-binding region" description="H-T-H motif" evidence="4">
    <location>
        <begin position="36"/>
        <end position="55"/>
    </location>
</feature>
<dbReference type="PROSITE" id="PS50977">
    <property type="entry name" value="HTH_TETR_2"/>
    <property type="match status" value="1"/>
</dbReference>
<evidence type="ECO:0000313" key="6">
    <source>
        <dbReference type="EMBL" id="RDV06477.1"/>
    </source>
</evidence>
<comment type="caution">
    <text evidence="6">The sequence shown here is derived from an EMBL/GenBank/DDBJ whole genome shotgun (WGS) entry which is preliminary data.</text>
</comment>
<dbReference type="InterPro" id="IPR001647">
    <property type="entry name" value="HTH_TetR"/>
</dbReference>
<dbReference type="PANTHER" id="PTHR30055:SF220">
    <property type="entry name" value="TETR-FAMILY REGULATORY PROTEIN"/>
    <property type="match status" value="1"/>
</dbReference>
<dbReference type="InterPro" id="IPR036271">
    <property type="entry name" value="Tet_transcr_reg_TetR-rel_C_sf"/>
</dbReference>
<accession>A0A371BG49</accession>
<evidence type="ECO:0000256" key="4">
    <source>
        <dbReference type="PROSITE-ProRule" id="PRU00335"/>
    </source>
</evidence>
<dbReference type="Proteomes" id="UP000263833">
    <property type="component" value="Unassembled WGS sequence"/>
</dbReference>
<keyword evidence="3" id="KW-0804">Transcription</keyword>
<dbReference type="AlphaFoldDB" id="A0A371BG49"/>
<reference evidence="7" key="1">
    <citation type="submission" date="2018-08" db="EMBL/GenBank/DDBJ databases">
        <authorList>
            <person name="Kim S.-J."/>
            <person name="Jung G.-Y."/>
        </authorList>
    </citation>
    <scope>NUCLEOTIDE SEQUENCE [LARGE SCALE GENOMIC DNA]</scope>
    <source>
        <strain evidence="7">GY_G</strain>
    </source>
</reference>
<dbReference type="InterPro" id="IPR009057">
    <property type="entry name" value="Homeodomain-like_sf"/>
</dbReference>
<evidence type="ECO:0000256" key="2">
    <source>
        <dbReference type="ARBA" id="ARBA00023125"/>
    </source>
</evidence>
<dbReference type="Pfam" id="PF00440">
    <property type="entry name" value="TetR_N"/>
    <property type="match status" value="1"/>
</dbReference>
<evidence type="ECO:0000256" key="1">
    <source>
        <dbReference type="ARBA" id="ARBA00023015"/>
    </source>
</evidence>
<dbReference type="InterPro" id="IPR025996">
    <property type="entry name" value="MT1864/Rv1816-like_C"/>
</dbReference>
<dbReference type="Gene3D" id="1.10.357.10">
    <property type="entry name" value="Tetracycline Repressor, domain 2"/>
    <property type="match status" value="1"/>
</dbReference>